<keyword evidence="6" id="KW-1185">Reference proteome</keyword>
<dbReference type="NCBIfam" id="TIGR00229">
    <property type="entry name" value="sensory_box"/>
    <property type="match status" value="2"/>
</dbReference>
<dbReference type="SUPFAM" id="SSF53850">
    <property type="entry name" value="Periplasmic binding protein-like II"/>
    <property type="match status" value="1"/>
</dbReference>
<evidence type="ECO:0000259" key="3">
    <source>
        <dbReference type="PROSITE" id="PS50112"/>
    </source>
</evidence>
<dbReference type="CDD" id="cd00130">
    <property type="entry name" value="PAS"/>
    <property type="match status" value="2"/>
</dbReference>
<dbReference type="InterPro" id="IPR035965">
    <property type="entry name" value="PAS-like_dom_sf"/>
</dbReference>
<dbReference type="InterPro" id="IPR036890">
    <property type="entry name" value="HATPase_C_sf"/>
</dbReference>
<keyword evidence="2" id="KW-0812">Transmembrane</keyword>
<proteinExistence type="predicted"/>
<keyword evidence="2" id="KW-0472">Membrane</keyword>
<dbReference type="Pfam" id="PF08447">
    <property type="entry name" value="PAS_3"/>
    <property type="match status" value="1"/>
</dbReference>
<dbReference type="GeneID" id="9745294"/>
<evidence type="ECO:0000259" key="4">
    <source>
        <dbReference type="PROSITE" id="PS50113"/>
    </source>
</evidence>
<dbReference type="InterPro" id="IPR000700">
    <property type="entry name" value="PAS-assoc_C"/>
</dbReference>
<dbReference type="HOGENOM" id="CLU_355888_0_0_2"/>
<dbReference type="InterPro" id="IPR001610">
    <property type="entry name" value="PAC"/>
</dbReference>
<dbReference type="SMART" id="SM00062">
    <property type="entry name" value="PBPb"/>
    <property type="match status" value="1"/>
</dbReference>
<protein>
    <submittedName>
        <fullName evidence="5">Putative PAS/PAC sensor protein</fullName>
    </submittedName>
</protein>
<dbReference type="Gene3D" id="3.30.565.10">
    <property type="entry name" value="Histidine kinase-like ATPase, C-terminal domain"/>
    <property type="match status" value="1"/>
</dbReference>
<reference evidence="5 6" key="1">
    <citation type="journal article" date="2010" name="Stand. Genomic Sci.">
        <title>Complete genome sequence of Methanoplanus petrolearius type strain (SEBR 4847).</title>
        <authorList>
            <person name="Brambilla E."/>
            <person name="Djao O.D."/>
            <person name="Daligault H."/>
            <person name="Lapidus A."/>
            <person name="Lucas S."/>
            <person name="Hammon N."/>
            <person name="Nolan M."/>
            <person name="Tice H."/>
            <person name="Cheng J.F."/>
            <person name="Han C."/>
            <person name="Tapia R."/>
            <person name="Goodwin L."/>
            <person name="Pitluck S."/>
            <person name="Liolios K."/>
            <person name="Ivanova N."/>
            <person name="Mavromatis K."/>
            <person name="Mikhailova N."/>
            <person name="Pati A."/>
            <person name="Chen A."/>
            <person name="Palaniappan K."/>
            <person name="Land M."/>
            <person name="Hauser L."/>
            <person name="Chang Y.J."/>
            <person name="Jeffries C.D."/>
            <person name="Rohde M."/>
            <person name="Spring S."/>
            <person name="Sikorski J."/>
            <person name="Goker M."/>
            <person name="Woyke T."/>
            <person name="Bristow J."/>
            <person name="Eisen J.A."/>
            <person name="Markowitz V."/>
            <person name="Hugenholtz P."/>
            <person name="Kyrpides N.C."/>
            <person name="Klenk H.P."/>
        </authorList>
    </citation>
    <scope>NUCLEOTIDE SEQUENCE [LARGE SCALE GENOMIC DNA]</scope>
    <source>
        <strain evidence="6">DSM 11571 / OCM 486 / SEBR 4847</strain>
    </source>
</reference>
<dbReference type="PROSITE" id="PS50113">
    <property type="entry name" value="PAC"/>
    <property type="match status" value="2"/>
</dbReference>
<name>E1RHF9_METP4</name>
<evidence type="ECO:0000313" key="5">
    <source>
        <dbReference type="EMBL" id="ADN37542.1"/>
    </source>
</evidence>
<dbReference type="eggNOG" id="arCOG06712">
    <property type="taxonomic scope" value="Archaea"/>
</dbReference>
<dbReference type="OrthoDB" id="110779at2157"/>
<dbReference type="eggNOG" id="arCOG01799">
    <property type="taxonomic scope" value="Archaea"/>
</dbReference>
<dbReference type="Pfam" id="PF13426">
    <property type="entry name" value="PAS_9"/>
    <property type="match status" value="1"/>
</dbReference>
<keyword evidence="2" id="KW-1133">Transmembrane helix</keyword>
<dbReference type="EMBL" id="CP002117">
    <property type="protein sequence ID" value="ADN37542.1"/>
    <property type="molecule type" value="Genomic_DNA"/>
</dbReference>
<evidence type="ECO:0000313" key="6">
    <source>
        <dbReference type="Proteomes" id="UP000006565"/>
    </source>
</evidence>
<dbReference type="PROSITE" id="PS50112">
    <property type="entry name" value="PAS"/>
    <property type="match status" value="2"/>
</dbReference>
<dbReference type="PANTHER" id="PTHR35936">
    <property type="entry name" value="MEMBRANE-BOUND LYTIC MUREIN TRANSGLYCOSYLASE F"/>
    <property type="match status" value="1"/>
</dbReference>
<gene>
    <name evidence="5" type="ordered locus">Mpet_2799</name>
</gene>
<dbReference type="Gene3D" id="3.40.190.10">
    <property type="entry name" value="Periplasmic binding protein-like II"/>
    <property type="match status" value="2"/>
</dbReference>
<dbReference type="Proteomes" id="UP000006565">
    <property type="component" value="Chromosome"/>
</dbReference>
<dbReference type="KEGG" id="mpi:Mpet_2799"/>
<dbReference type="RefSeq" id="WP_013330715.1">
    <property type="nucleotide sequence ID" value="NC_014507.1"/>
</dbReference>
<feature type="domain" description="PAC" evidence="4">
    <location>
        <begin position="519"/>
        <end position="571"/>
    </location>
</feature>
<feature type="domain" description="PAS" evidence="3">
    <location>
        <begin position="318"/>
        <end position="367"/>
    </location>
</feature>
<dbReference type="InterPro" id="IPR001638">
    <property type="entry name" value="Solute-binding_3/MltF_N"/>
</dbReference>
<dbReference type="SUPFAM" id="SSF55785">
    <property type="entry name" value="PYP-like sensor domain (PAS domain)"/>
    <property type="match status" value="2"/>
</dbReference>
<evidence type="ECO:0000256" key="1">
    <source>
        <dbReference type="ARBA" id="ARBA00022729"/>
    </source>
</evidence>
<evidence type="ECO:0000256" key="2">
    <source>
        <dbReference type="SAM" id="Phobius"/>
    </source>
</evidence>
<dbReference type="Gene3D" id="3.30.450.20">
    <property type="entry name" value="PAS domain"/>
    <property type="match status" value="2"/>
</dbReference>
<dbReference type="CDD" id="cd13706">
    <property type="entry name" value="PBP2_HisK_like_1"/>
    <property type="match status" value="1"/>
</dbReference>
<keyword evidence="1" id="KW-0732">Signal</keyword>
<dbReference type="InterPro" id="IPR013655">
    <property type="entry name" value="PAS_fold_3"/>
</dbReference>
<dbReference type="PANTHER" id="PTHR35936:SF35">
    <property type="entry name" value="L-CYSTINE-BINDING PROTEIN TCYJ"/>
    <property type="match status" value="1"/>
</dbReference>
<organism evidence="5 6">
    <name type="scientific">Methanolacinia petrolearia (strain DSM 11571 / OCM 486 / SEBR 4847)</name>
    <name type="common">Methanoplanus petrolearius</name>
    <dbReference type="NCBI Taxonomy" id="679926"/>
    <lineage>
        <taxon>Archaea</taxon>
        <taxon>Methanobacteriati</taxon>
        <taxon>Methanobacteriota</taxon>
        <taxon>Stenosarchaea group</taxon>
        <taxon>Methanomicrobia</taxon>
        <taxon>Methanomicrobiales</taxon>
        <taxon>Methanomicrobiaceae</taxon>
        <taxon>Methanolacinia</taxon>
    </lineage>
</organism>
<dbReference type="SMART" id="SM00091">
    <property type="entry name" value="PAS"/>
    <property type="match status" value="2"/>
</dbReference>
<feature type="domain" description="PAC" evidence="4">
    <location>
        <begin position="395"/>
        <end position="445"/>
    </location>
</feature>
<dbReference type="SMART" id="SM00086">
    <property type="entry name" value="PAC"/>
    <property type="match status" value="2"/>
</dbReference>
<dbReference type="eggNOG" id="arCOG06193">
    <property type="taxonomic scope" value="Archaea"/>
</dbReference>
<dbReference type="Pfam" id="PF00497">
    <property type="entry name" value="SBP_bac_3"/>
    <property type="match status" value="1"/>
</dbReference>
<feature type="domain" description="PAS" evidence="3">
    <location>
        <begin position="446"/>
        <end position="516"/>
    </location>
</feature>
<dbReference type="STRING" id="679926.Mpet_2799"/>
<sequence precursor="true">MADAGGINSRITGSFLAAVFFLLLIIPAQVSAADTAYSGDVITIVTGDNYPPFSFRDGNGDLQGISIDQWKLWEEKTGIEADITGMSWADAQAAFESGEYGVLETPMYTPERAEKYEFSKPYAEVESAIYFNSEISGISGPDSLKGFVVAVLSGDASYDYLVEKGVTDFAEYDSYEDIILAAKEGDVVVFVMDSPQADYYLYKSGLQDQFRRTEPLYTSHVHRAVLKENFLLIDFIDSGFDSISEDEYKSIDTKWYGISEMQERDLTPLFIFMGAILLCMLLLAGWNHILKLRVRDKTSELLREVESGKEITAKLFESEQRFRKIFDNVNDAVFLISAESPYEKGAIISVNRAAWAMLGYSEDELMSLSPPEVHSEKGKADLDRAAEIIKKDGNAILETEYLRKDGSVFPVEISLHFFVLGERKVVLAVARDISERVTALKRLEASERRYRNVVEDQTELICRFNNDFTIEFANDAFCSYFGLEKESVAGKKISSFILPQDMEWLKEHIKKLTPESPGISVEHRIILPDGRVRWHAWSNRAIFDENGNFIEFQSVGRDITETRQKDEALALAAKKLNILNNVTLSEIQNYLFCEQGYLQLTTDLSENEKQKEFLGKQAFNLDKITRIIQFAKNYQGLGISPPEWHDFEKTFIFAISHTNTAHLEKDFDVSGISIFTDNLLEKALAEMVSKLLSYNKEATRLSLKSETEGEMLKIIFETDGGGIPKESEGKIFSRGGDPDTGIDLFLIEEVLSVTNISIKETGGPGKGIRIEIIVPPGMFRMGDGSFAG</sequence>
<dbReference type="SUPFAM" id="SSF55874">
    <property type="entry name" value="ATPase domain of HSP90 chaperone/DNA topoisomerase II/histidine kinase"/>
    <property type="match status" value="1"/>
</dbReference>
<accession>E1RHF9</accession>
<dbReference type="InterPro" id="IPR000014">
    <property type="entry name" value="PAS"/>
</dbReference>
<feature type="transmembrane region" description="Helical" evidence="2">
    <location>
        <begin position="269"/>
        <end position="290"/>
    </location>
</feature>
<dbReference type="AlphaFoldDB" id="E1RHF9"/>